<organism evidence="2 3">
    <name type="scientific">Pseudopedobacter saltans</name>
    <dbReference type="NCBI Taxonomy" id="151895"/>
    <lineage>
        <taxon>Bacteria</taxon>
        <taxon>Pseudomonadati</taxon>
        <taxon>Bacteroidota</taxon>
        <taxon>Sphingobacteriia</taxon>
        <taxon>Sphingobacteriales</taxon>
        <taxon>Sphingobacteriaceae</taxon>
        <taxon>Pseudopedobacter</taxon>
    </lineage>
</organism>
<keyword evidence="1" id="KW-0812">Transmembrane</keyword>
<feature type="transmembrane region" description="Helical" evidence="1">
    <location>
        <begin position="100"/>
        <end position="119"/>
    </location>
</feature>
<sequence>MNDFWLFFTTGIEHIADWKGIDHILFISALCLRYVWSDWRKILILITAFTIGHSLTLALSVFNIINIPTVWTEFLIAVTILITALSDLKKESNTSKKYSLIYYFALVFGFIHGMGFSTLLKSMLGRDRQIVGQLFAFNLGLEVGQILIVICLLSILTLFAKLGINRLHSRIFISGAIAALALEMCLERWPFRLEENKRETRIETKYTKDTHENFFSKSIA</sequence>
<keyword evidence="1" id="KW-1133">Transmembrane helix</keyword>
<feature type="transmembrane region" description="Helical" evidence="1">
    <location>
        <begin position="71"/>
        <end position="88"/>
    </location>
</feature>
<feature type="transmembrane region" description="Helical" evidence="1">
    <location>
        <begin position="139"/>
        <end position="159"/>
    </location>
</feature>
<keyword evidence="1" id="KW-0472">Membrane</keyword>
<feature type="transmembrane region" description="Helical" evidence="1">
    <location>
        <begin position="43"/>
        <end position="65"/>
    </location>
</feature>
<dbReference type="AlphaFoldDB" id="A0A2W5H9S3"/>
<proteinExistence type="predicted"/>
<dbReference type="Proteomes" id="UP000249645">
    <property type="component" value="Unassembled WGS sequence"/>
</dbReference>
<accession>A0A2W5H9S3</accession>
<name>A0A2W5H9S3_9SPHI</name>
<evidence type="ECO:0000256" key="1">
    <source>
        <dbReference type="SAM" id="Phobius"/>
    </source>
</evidence>
<evidence type="ECO:0000313" key="2">
    <source>
        <dbReference type="EMBL" id="PZP52232.1"/>
    </source>
</evidence>
<gene>
    <name evidence="2" type="ORF">DI598_01240</name>
</gene>
<protein>
    <submittedName>
        <fullName evidence="2">HupE / UreJ protein</fullName>
    </submittedName>
</protein>
<evidence type="ECO:0000313" key="3">
    <source>
        <dbReference type="Proteomes" id="UP000249645"/>
    </source>
</evidence>
<feature type="transmembrane region" description="Helical" evidence="1">
    <location>
        <begin position="20"/>
        <end position="36"/>
    </location>
</feature>
<dbReference type="EMBL" id="QFOI01000009">
    <property type="protein sequence ID" value="PZP52232.1"/>
    <property type="molecule type" value="Genomic_DNA"/>
</dbReference>
<dbReference type="Pfam" id="PF13795">
    <property type="entry name" value="HupE_UreJ_2"/>
    <property type="match status" value="1"/>
</dbReference>
<reference evidence="2 3" key="1">
    <citation type="submission" date="2017-11" db="EMBL/GenBank/DDBJ databases">
        <title>Infants hospitalized years apart are colonized by the same room-sourced microbial strains.</title>
        <authorList>
            <person name="Brooks B."/>
            <person name="Olm M.R."/>
            <person name="Firek B.A."/>
            <person name="Baker R."/>
            <person name="Thomas B.C."/>
            <person name="Morowitz M.J."/>
            <person name="Banfield J.F."/>
        </authorList>
    </citation>
    <scope>NUCLEOTIDE SEQUENCE [LARGE SCALE GENOMIC DNA]</scope>
    <source>
        <strain evidence="2">S2_009_000_R2_76</strain>
    </source>
</reference>
<dbReference type="InterPro" id="IPR032809">
    <property type="entry name" value="Put_HupE_UreJ"/>
</dbReference>
<comment type="caution">
    <text evidence="2">The sequence shown here is derived from an EMBL/GenBank/DDBJ whole genome shotgun (WGS) entry which is preliminary data.</text>
</comment>